<proteinExistence type="predicted"/>
<gene>
    <name evidence="1" type="ORF">DFH94DRAFT_742437</name>
</gene>
<evidence type="ECO:0008006" key="3">
    <source>
        <dbReference type="Google" id="ProtNLM"/>
    </source>
</evidence>
<protein>
    <recommendedName>
        <fullName evidence="3">NAD(P)-binding domain-containing protein</fullName>
    </recommendedName>
</protein>
<dbReference type="AlphaFoldDB" id="A0A9P5T953"/>
<keyword evidence="2" id="KW-1185">Reference proteome</keyword>
<dbReference type="PANTHER" id="PTHR14097:SF8">
    <property type="entry name" value="NAD(P)-BINDING DOMAIN-CONTAINING PROTEIN"/>
    <property type="match status" value="1"/>
</dbReference>
<dbReference type="PANTHER" id="PTHR14097">
    <property type="entry name" value="OXIDOREDUCTASE HTATIP2"/>
    <property type="match status" value="1"/>
</dbReference>
<name>A0A9P5T953_9AGAM</name>
<dbReference type="OrthoDB" id="9975943at2759"/>
<evidence type="ECO:0000313" key="1">
    <source>
        <dbReference type="EMBL" id="KAF8480374.1"/>
    </source>
</evidence>
<reference evidence="1" key="1">
    <citation type="submission" date="2019-10" db="EMBL/GenBank/DDBJ databases">
        <authorList>
            <consortium name="DOE Joint Genome Institute"/>
            <person name="Kuo A."/>
            <person name="Miyauchi S."/>
            <person name="Kiss E."/>
            <person name="Drula E."/>
            <person name="Kohler A."/>
            <person name="Sanchez-Garcia M."/>
            <person name="Andreopoulos B."/>
            <person name="Barry K.W."/>
            <person name="Bonito G."/>
            <person name="Buee M."/>
            <person name="Carver A."/>
            <person name="Chen C."/>
            <person name="Cichocki N."/>
            <person name="Clum A."/>
            <person name="Culley D."/>
            <person name="Crous P.W."/>
            <person name="Fauchery L."/>
            <person name="Girlanda M."/>
            <person name="Hayes R."/>
            <person name="Keri Z."/>
            <person name="LaButti K."/>
            <person name="Lipzen A."/>
            <person name="Lombard V."/>
            <person name="Magnuson J."/>
            <person name="Maillard F."/>
            <person name="Morin E."/>
            <person name="Murat C."/>
            <person name="Nolan M."/>
            <person name="Ohm R."/>
            <person name="Pangilinan J."/>
            <person name="Pereira M."/>
            <person name="Perotto S."/>
            <person name="Peter M."/>
            <person name="Riley R."/>
            <person name="Sitrit Y."/>
            <person name="Stielow B."/>
            <person name="Szollosi G."/>
            <person name="Zifcakova L."/>
            <person name="Stursova M."/>
            <person name="Spatafora J.W."/>
            <person name="Tedersoo L."/>
            <person name="Vaario L.-M."/>
            <person name="Yamada A."/>
            <person name="Yan M."/>
            <person name="Wang P."/>
            <person name="Xu J."/>
            <person name="Bruns T."/>
            <person name="Baldrian P."/>
            <person name="Vilgalys R."/>
            <person name="Henrissat B."/>
            <person name="Grigoriev I.V."/>
            <person name="Hibbett D."/>
            <person name="Nagy L.G."/>
            <person name="Martin F.M."/>
        </authorList>
    </citation>
    <scope>NUCLEOTIDE SEQUENCE</scope>
    <source>
        <strain evidence="1">Prilba</strain>
    </source>
</reference>
<dbReference type="EMBL" id="WHVB01000008">
    <property type="protein sequence ID" value="KAF8480374.1"/>
    <property type="molecule type" value="Genomic_DNA"/>
</dbReference>
<accession>A0A9P5T953</accession>
<dbReference type="Gene3D" id="3.40.50.720">
    <property type="entry name" value="NAD(P)-binding Rossmann-like Domain"/>
    <property type="match status" value="1"/>
</dbReference>
<comment type="caution">
    <text evidence="1">The sequence shown here is derived from an EMBL/GenBank/DDBJ whole genome shotgun (WGS) entry which is preliminary data.</text>
</comment>
<dbReference type="InterPro" id="IPR036291">
    <property type="entry name" value="NAD(P)-bd_dom_sf"/>
</dbReference>
<reference evidence="1" key="2">
    <citation type="journal article" date="2020" name="Nat. Commun.">
        <title>Large-scale genome sequencing of mycorrhizal fungi provides insights into the early evolution of symbiotic traits.</title>
        <authorList>
            <person name="Miyauchi S."/>
            <person name="Kiss E."/>
            <person name="Kuo A."/>
            <person name="Drula E."/>
            <person name="Kohler A."/>
            <person name="Sanchez-Garcia M."/>
            <person name="Morin E."/>
            <person name="Andreopoulos B."/>
            <person name="Barry K.W."/>
            <person name="Bonito G."/>
            <person name="Buee M."/>
            <person name="Carver A."/>
            <person name="Chen C."/>
            <person name="Cichocki N."/>
            <person name="Clum A."/>
            <person name="Culley D."/>
            <person name="Crous P.W."/>
            <person name="Fauchery L."/>
            <person name="Girlanda M."/>
            <person name="Hayes R.D."/>
            <person name="Keri Z."/>
            <person name="LaButti K."/>
            <person name="Lipzen A."/>
            <person name="Lombard V."/>
            <person name="Magnuson J."/>
            <person name="Maillard F."/>
            <person name="Murat C."/>
            <person name="Nolan M."/>
            <person name="Ohm R.A."/>
            <person name="Pangilinan J."/>
            <person name="Pereira M.F."/>
            <person name="Perotto S."/>
            <person name="Peter M."/>
            <person name="Pfister S."/>
            <person name="Riley R."/>
            <person name="Sitrit Y."/>
            <person name="Stielow J.B."/>
            <person name="Szollosi G."/>
            <person name="Zifcakova L."/>
            <person name="Stursova M."/>
            <person name="Spatafora J.W."/>
            <person name="Tedersoo L."/>
            <person name="Vaario L.M."/>
            <person name="Yamada A."/>
            <person name="Yan M."/>
            <person name="Wang P."/>
            <person name="Xu J."/>
            <person name="Bruns T."/>
            <person name="Baldrian P."/>
            <person name="Vilgalys R."/>
            <person name="Dunand C."/>
            <person name="Henrissat B."/>
            <person name="Grigoriev I.V."/>
            <person name="Hibbett D."/>
            <person name="Nagy L.G."/>
            <person name="Martin F.M."/>
        </authorList>
    </citation>
    <scope>NUCLEOTIDE SEQUENCE</scope>
    <source>
        <strain evidence="1">Prilba</strain>
    </source>
</reference>
<evidence type="ECO:0000313" key="2">
    <source>
        <dbReference type="Proteomes" id="UP000759537"/>
    </source>
</evidence>
<dbReference type="SUPFAM" id="SSF51735">
    <property type="entry name" value="NAD(P)-binding Rossmann-fold domains"/>
    <property type="match status" value="1"/>
</dbReference>
<organism evidence="1 2">
    <name type="scientific">Russula ochroleuca</name>
    <dbReference type="NCBI Taxonomy" id="152965"/>
    <lineage>
        <taxon>Eukaryota</taxon>
        <taxon>Fungi</taxon>
        <taxon>Dikarya</taxon>
        <taxon>Basidiomycota</taxon>
        <taxon>Agaricomycotina</taxon>
        <taxon>Agaricomycetes</taxon>
        <taxon>Russulales</taxon>
        <taxon>Russulaceae</taxon>
        <taxon>Russula</taxon>
    </lineage>
</organism>
<dbReference type="Proteomes" id="UP000759537">
    <property type="component" value="Unassembled WGS sequence"/>
</dbReference>
<sequence>MKVLLTGATGVAGLGILRSLLADNGVSQVTYLGRRPLPPWVVLPGGTSTDGASPTHPKLSTIEHKDFLTYPPAIQEMIAEHDACIWALGISASGLSEAKYTEITVGYLSAFLDVLKDKAVGTAGSPFRVVFITMKGADSTEKSRILFVRVKGRAENSLIKAVEESSGRLGASILRPGYFYPSKAYPQDAPNQRGLILRITDKLLGAPLSIFYPAAVISVEEMDQFALEAARGKWEAKSGLSSIFDNAEMKNLVKSV</sequence>